<accession>A0A3E2VU10</accession>
<proteinExistence type="predicted"/>
<gene>
    <name evidence="1" type="ORF">DXA38_13835</name>
</gene>
<evidence type="ECO:0000313" key="1">
    <source>
        <dbReference type="EMBL" id="RGC14424.1"/>
    </source>
</evidence>
<dbReference type="EMBL" id="QVEV01000021">
    <property type="protein sequence ID" value="RGC14424.1"/>
    <property type="molecule type" value="Genomic_DNA"/>
</dbReference>
<comment type="caution">
    <text evidence="1">The sequence shown here is derived from an EMBL/GenBank/DDBJ whole genome shotgun (WGS) entry which is preliminary data.</text>
</comment>
<reference evidence="1 2" key="1">
    <citation type="submission" date="2018-08" db="EMBL/GenBank/DDBJ databases">
        <title>A genome reference for cultivated species of the human gut microbiota.</title>
        <authorList>
            <person name="Zou Y."/>
            <person name="Xue W."/>
            <person name="Luo G."/>
        </authorList>
    </citation>
    <scope>NUCLEOTIDE SEQUENCE [LARGE SCALE GENOMIC DNA]</scope>
    <source>
        <strain evidence="1 2">OF01-2LB</strain>
    </source>
</reference>
<sequence length="62" mass="7182">MLLLIFFYYIGTAGLRSMKHGIAEYNRENAKTENGIAAFLYAIMEMAVEEANRDQSFNKCRR</sequence>
<organism evidence="1 2">
    <name type="scientific">Clostridium innocuum</name>
    <dbReference type="NCBI Taxonomy" id="1522"/>
    <lineage>
        <taxon>Bacteria</taxon>
        <taxon>Bacillati</taxon>
        <taxon>Bacillota</taxon>
        <taxon>Clostridia</taxon>
        <taxon>Eubacteriales</taxon>
        <taxon>Clostridiaceae</taxon>
        <taxon>Clostridium</taxon>
    </lineage>
</organism>
<dbReference type="AlphaFoldDB" id="A0A3E2VU10"/>
<evidence type="ECO:0000313" key="2">
    <source>
        <dbReference type="Proteomes" id="UP000260025"/>
    </source>
</evidence>
<name>A0A3E2VU10_CLOIN</name>
<protein>
    <submittedName>
        <fullName evidence="1">Uncharacterized protein</fullName>
    </submittedName>
</protein>
<dbReference type="Proteomes" id="UP000260025">
    <property type="component" value="Unassembled WGS sequence"/>
</dbReference>